<gene>
    <name evidence="1" type="ORF">F8O01_02880</name>
</gene>
<dbReference type="Pfam" id="PF07394">
    <property type="entry name" value="DUF1501"/>
    <property type="match status" value="1"/>
</dbReference>
<organism evidence="1 2">
    <name type="scientific">Pseudoclavibacter chungangensis</name>
    <dbReference type="NCBI Taxonomy" id="587635"/>
    <lineage>
        <taxon>Bacteria</taxon>
        <taxon>Bacillati</taxon>
        <taxon>Actinomycetota</taxon>
        <taxon>Actinomycetes</taxon>
        <taxon>Micrococcales</taxon>
        <taxon>Microbacteriaceae</taxon>
        <taxon>Pseudoclavibacter</taxon>
    </lineage>
</organism>
<dbReference type="PANTHER" id="PTHR43737:SF1">
    <property type="entry name" value="DUF1501 DOMAIN-CONTAINING PROTEIN"/>
    <property type="match status" value="1"/>
</dbReference>
<dbReference type="RefSeq" id="WP_158039390.1">
    <property type="nucleotide sequence ID" value="NZ_JACCFV010000001.1"/>
</dbReference>
<sequence>MLDHHPFAIHPDCTDWRRLGRNEEEARLRAIAGAVQRDEEGRGERWSKGFTRRSFLAGGLGVAALGSQLVTSRVSYAANAATGGVSNGRTLVVVFLRGGLDGLSVLVPADDPNLLTARPDIAIRAGSLLQFDRNFGLHPALSALEPMMRAGKVAAMPDVATPELSRSHFQAQDMLERGGSSSGGSSGWLDRVLEQTGAGTTFRSMSVTSNLTRSLTGTSNSLVGRTAESFNIHGNAYNADAINALYTGIDHPFTVQAGIALDAHAQVASLTSAVSAESAYPEGGFSADLRNLSGLIRSDVGVRVATVDVGGWDMHTGIGTVDTGDMREALQGVGDGLAAFFTDLGPKADSTTVVLMSEFGRRFEQNGSGGTDHGHGGLAMVMGAGVRGGVYGTWNGLTEADLKEGDLPGNNDFRNFLGEVVMSTLGLSEGALSSVFPDWKITTSGLMTPA</sequence>
<evidence type="ECO:0000313" key="2">
    <source>
        <dbReference type="Proteomes" id="UP000467240"/>
    </source>
</evidence>
<name>A0A7J5C084_9MICO</name>
<proteinExistence type="predicted"/>
<dbReference type="AlphaFoldDB" id="A0A7J5C084"/>
<dbReference type="EMBL" id="WBJZ01000003">
    <property type="protein sequence ID" value="KAB1660290.1"/>
    <property type="molecule type" value="Genomic_DNA"/>
</dbReference>
<dbReference type="Proteomes" id="UP000467240">
    <property type="component" value="Unassembled WGS sequence"/>
</dbReference>
<dbReference type="OrthoDB" id="9779968at2"/>
<dbReference type="InterPro" id="IPR010869">
    <property type="entry name" value="DUF1501"/>
</dbReference>
<dbReference type="PANTHER" id="PTHR43737">
    <property type="entry name" value="BLL7424 PROTEIN"/>
    <property type="match status" value="1"/>
</dbReference>
<comment type="caution">
    <text evidence="1">The sequence shown here is derived from an EMBL/GenBank/DDBJ whole genome shotgun (WGS) entry which is preliminary data.</text>
</comment>
<reference evidence="1 2" key="1">
    <citation type="submission" date="2019-09" db="EMBL/GenBank/DDBJ databases">
        <title>Phylogeny of genus Pseudoclavibacter and closely related genus.</title>
        <authorList>
            <person name="Li Y."/>
        </authorList>
    </citation>
    <scope>NUCLEOTIDE SEQUENCE [LARGE SCALE GENOMIC DNA]</scope>
    <source>
        <strain evidence="1 2">DSM 23821</strain>
    </source>
</reference>
<accession>A0A7J5C084</accession>
<keyword evidence="2" id="KW-1185">Reference proteome</keyword>
<protein>
    <submittedName>
        <fullName evidence="1">DUF1501 domain-containing protein</fullName>
    </submittedName>
</protein>
<evidence type="ECO:0000313" key="1">
    <source>
        <dbReference type="EMBL" id="KAB1660290.1"/>
    </source>
</evidence>